<reference evidence="2" key="1">
    <citation type="submission" date="2015-07" db="EMBL/GenBank/DDBJ databases">
        <title>Draft Genome Sequence of Roseovarius tolerans EL-164, a producer of N-Acylated Alanine Methyl Esters (NAMEs).</title>
        <authorList>
            <person name="Voget S."/>
            <person name="Bruns H."/>
            <person name="Wagner-Doebler I."/>
            <person name="Schulz S."/>
            <person name="Daniel R."/>
        </authorList>
    </citation>
    <scope>NUCLEOTIDE SEQUENCE [LARGE SCALE GENOMIC DNA]</scope>
    <source>
        <strain evidence="2">EL-164</strain>
    </source>
</reference>
<protein>
    <submittedName>
        <fullName evidence="1">Uncharacterized protein</fullName>
    </submittedName>
</protein>
<evidence type="ECO:0000313" key="1">
    <source>
        <dbReference type="EMBL" id="KNX40744.1"/>
    </source>
</evidence>
<dbReference type="RefSeq" id="WP_050663548.1">
    <property type="nucleotide sequence ID" value="NZ_CP118494.1"/>
</dbReference>
<accession>A0A0L6CSJ3</accession>
<dbReference type="OrthoDB" id="7869774at2"/>
<name>A0A0L6CSJ3_9RHOB</name>
<keyword evidence="2" id="KW-1185">Reference proteome</keyword>
<proteinExistence type="predicted"/>
<gene>
    <name evidence="1" type="ORF">ROTO_26900</name>
</gene>
<comment type="caution">
    <text evidence="1">The sequence shown here is derived from an EMBL/GenBank/DDBJ whole genome shotgun (WGS) entry which is preliminary data.</text>
</comment>
<dbReference type="EMBL" id="LGVV01000041">
    <property type="protein sequence ID" value="KNX40744.1"/>
    <property type="molecule type" value="Genomic_DNA"/>
</dbReference>
<dbReference type="AlphaFoldDB" id="A0A0L6CSJ3"/>
<sequence>MTSKQYIKGEMGAATKDWNAWAVFTAAELKMKLAELQKLVDSGMLTDRSLEHQLTEIGIIENELAGRNDA</sequence>
<dbReference type="Proteomes" id="UP000037046">
    <property type="component" value="Unassembled WGS sequence"/>
</dbReference>
<evidence type="ECO:0000313" key="2">
    <source>
        <dbReference type="Proteomes" id="UP000037046"/>
    </source>
</evidence>
<dbReference type="PATRIC" id="fig|74031.6.peg.2738"/>
<organism evidence="1 2">
    <name type="scientific">Roseovarius tolerans</name>
    <dbReference type="NCBI Taxonomy" id="74031"/>
    <lineage>
        <taxon>Bacteria</taxon>
        <taxon>Pseudomonadati</taxon>
        <taxon>Pseudomonadota</taxon>
        <taxon>Alphaproteobacteria</taxon>
        <taxon>Rhodobacterales</taxon>
        <taxon>Roseobacteraceae</taxon>
        <taxon>Roseovarius</taxon>
    </lineage>
</organism>